<evidence type="ECO:0000259" key="1">
    <source>
        <dbReference type="PROSITE" id="PS51352"/>
    </source>
</evidence>
<evidence type="ECO:0000313" key="2">
    <source>
        <dbReference type="EMBL" id="OIR03414.1"/>
    </source>
</evidence>
<reference evidence="2" key="1">
    <citation type="submission" date="2016-10" db="EMBL/GenBank/DDBJ databases">
        <title>Sequence of Gallionella enrichment culture.</title>
        <authorList>
            <person name="Poehlein A."/>
            <person name="Muehling M."/>
            <person name="Daniel R."/>
        </authorList>
    </citation>
    <scope>NUCLEOTIDE SEQUENCE</scope>
</reference>
<accession>A0A1J5STP2</accession>
<dbReference type="Pfam" id="PF00578">
    <property type="entry name" value="AhpC-TSA"/>
    <property type="match status" value="1"/>
</dbReference>
<dbReference type="InterPro" id="IPR050553">
    <property type="entry name" value="Thioredoxin_ResA/DsbE_sf"/>
</dbReference>
<dbReference type="InterPro" id="IPR036249">
    <property type="entry name" value="Thioredoxin-like_sf"/>
</dbReference>
<gene>
    <name evidence="2" type="primary">resA_19</name>
    <name evidence="2" type="ORF">GALL_144860</name>
</gene>
<sequence>MFMKHRFVFLLLISSLSLSAQQNGMLTPKQNYPKAGVENTYTYTPPKNLLIPQKSVVEVIYVARPYSIKNFPLKKTSNGYEFSFKAPDSTQEFVAAITDEHKKIIDNNNDQGYFSVLYDKNNKKFPLTDAITANSLMAIGNALLKLKIPSKVILQLYETEFKINASAKDRFYIPYLNTLYRENKDETKPKMLEYAQALLATTDEKKWINATTIYRILKMNDEQQKTEAKILATYPTGILAKQKAQNDFYSTKEPADMIAKMDAYYKKFNDTATAIKDNFYTSIINSCAAKKDWANYSKYVNLVSDKNKLSDTYNNIAWKLSGESLDKHGEDLDMAKKISSQSLKSVKNIAANPAKYSSMYFFGDQDFKEGMDNIYAAFADTYALILYKLKSYDSAFYYQKIAIKKIENASTDELERYAAYAEKVKGAQFIKTFLENKIVSGKGTPAMNTQLKAIYKKMKLSDAAYDKIISKGLAITKEKLANEIKDKIKNYKATDFSLKSLQGDTVSLSSLKGKVVVLDFWATWCGPCKASFPAMQTAVTKYKDDKDVAFVFIDTWEHKEPKPMKEETAKFIEDNKYSFLVLLDEKDKTVTDYKVDGIPTKFIIDKNGNVKYTSVGYSENANELVEELSTMIENAKK</sequence>
<dbReference type="Gene3D" id="3.40.30.10">
    <property type="entry name" value="Glutaredoxin"/>
    <property type="match status" value="1"/>
</dbReference>
<proteinExistence type="predicted"/>
<dbReference type="EMBL" id="MLJW01000066">
    <property type="protein sequence ID" value="OIR03414.1"/>
    <property type="molecule type" value="Genomic_DNA"/>
</dbReference>
<dbReference type="SUPFAM" id="SSF52833">
    <property type="entry name" value="Thioredoxin-like"/>
    <property type="match status" value="1"/>
</dbReference>
<dbReference type="InterPro" id="IPR000866">
    <property type="entry name" value="AhpC/TSA"/>
</dbReference>
<name>A0A1J5STP2_9ZZZZ</name>
<dbReference type="GO" id="GO:0016491">
    <property type="term" value="F:oxidoreductase activity"/>
    <property type="evidence" value="ECO:0007669"/>
    <property type="project" value="InterPro"/>
</dbReference>
<dbReference type="PROSITE" id="PS51352">
    <property type="entry name" value="THIOREDOXIN_2"/>
    <property type="match status" value="1"/>
</dbReference>
<dbReference type="AlphaFoldDB" id="A0A1J5STP2"/>
<organism evidence="2">
    <name type="scientific">mine drainage metagenome</name>
    <dbReference type="NCBI Taxonomy" id="410659"/>
    <lineage>
        <taxon>unclassified sequences</taxon>
        <taxon>metagenomes</taxon>
        <taxon>ecological metagenomes</taxon>
    </lineage>
</organism>
<dbReference type="GO" id="GO:0016209">
    <property type="term" value="F:antioxidant activity"/>
    <property type="evidence" value="ECO:0007669"/>
    <property type="project" value="InterPro"/>
</dbReference>
<comment type="caution">
    <text evidence="2">The sequence shown here is derived from an EMBL/GenBank/DDBJ whole genome shotgun (WGS) entry which is preliminary data.</text>
</comment>
<dbReference type="InterPro" id="IPR013766">
    <property type="entry name" value="Thioredoxin_domain"/>
</dbReference>
<dbReference type="PANTHER" id="PTHR42852">
    <property type="entry name" value="THIOL:DISULFIDE INTERCHANGE PROTEIN DSBE"/>
    <property type="match status" value="1"/>
</dbReference>
<dbReference type="PROSITE" id="PS00194">
    <property type="entry name" value="THIOREDOXIN_1"/>
    <property type="match status" value="1"/>
</dbReference>
<dbReference type="InterPro" id="IPR017937">
    <property type="entry name" value="Thioredoxin_CS"/>
</dbReference>
<protein>
    <submittedName>
        <fullName evidence="2">Thiol-disulfide oxidoreductase ResA</fullName>
    </submittedName>
</protein>
<dbReference type="PANTHER" id="PTHR42852:SF17">
    <property type="entry name" value="THIOREDOXIN-LIKE PROTEIN HI_1115"/>
    <property type="match status" value="1"/>
</dbReference>
<feature type="domain" description="Thioredoxin" evidence="1">
    <location>
        <begin position="487"/>
        <end position="637"/>
    </location>
</feature>
<dbReference type="CDD" id="cd02966">
    <property type="entry name" value="TlpA_like_family"/>
    <property type="match status" value="1"/>
</dbReference>